<evidence type="ECO:0000313" key="3">
    <source>
        <dbReference type="Proteomes" id="UP000294847"/>
    </source>
</evidence>
<proteinExistence type="predicted"/>
<sequence>MQFNFVAITVALIITSCAAQGIVNKDCRTLLQGQTQVCRDKARPVLCDGNDFLGAFGGCCPDNGCGINVSLIYI</sequence>
<feature type="chain" id="PRO_5020793523" evidence="1">
    <location>
        <begin position="20"/>
        <end position="74"/>
    </location>
</feature>
<keyword evidence="1" id="KW-0732">Signal</keyword>
<dbReference type="Proteomes" id="UP000294847">
    <property type="component" value="Chromosome 2"/>
</dbReference>
<dbReference type="AlphaFoldDB" id="A0A4P7N9M3"/>
<gene>
    <name evidence="2" type="ORF">PoMZ_01761</name>
</gene>
<evidence type="ECO:0000256" key="1">
    <source>
        <dbReference type="SAM" id="SignalP"/>
    </source>
</evidence>
<reference evidence="2 3" key="1">
    <citation type="journal article" date="2019" name="Mol. Biol. Evol.">
        <title>Blast fungal genomes show frequent chromosomal changes, gene gains and losses, and effector gene turnover.</title>
        <authorList>
            <person name="Gomez Luciano L.B."/>
            <person name="Jason Tsai I."/>
            <person name="Chuma I."/>
            <person name="Tosa Y."/>
            <person name="Chen Y.H."/>
            <person name="Li J.Y."/>
            <person name="Li M.Y."/>
            <person name="Jade Lu M.Y."/>
            <person name="Nakayashiki H."/>
            <person name="Li W.H."/>
        </authorList>
    </citation>
    <scope>NUCLEOTIDE SEQUENCE [LARGE SCALE GENOMIC DNA]</scope>
    <source>
        <strain evidence="2">MZ5-1-6</strain>
    </source>
</reference>
<organism evidence="2 3">
    <name type="scientific">Pyricularia oryzae</name>
    <name type="common">Rice blast fungus</name>
    <name type="synonym">Magnaporthe oryzae</name>
    <dbReference type="NCBI Taxonomy" id="318829"/>
    <lineage>
        <taxon>Eukaryota</taxon>
        <taxon>Fungi</taxon>
        <taxon>Dikarya</taxon>
        <taxon>Ascomycota</taxon>
        <taxon>Pezizomycotina</taxon>
        <taxon>Sordariomycetes</taxon>
        <taxon>Sordariomycetidae</taxon>
        <taxon>Magnaporthales</taxon>
        <taxon>Pyriculariaceae</taxon>
        <taxon>Pyricularia</taxon>
    </lineage>
</organism>
<name>A0A4P7N9M3_PYROR</name>
<dbReference type="EMBL" id="CP034205">
    <property type="protein sequence ID" value="QBZ56844.1"/>
    <property type="molecule type" value="Genomic_DNA"/>
</dbReference>
<feature type="signal peptide" evidence="1">
    <location>
        <begin position="1"/>
        <end position="19"/>
    </location>
</feature>
<accession>A0A4P7N9M3</accession>
<protein>
    <submittedName>
        <fullName evidence="2">Uncharacterized protein</fullName>
    </submittedName>
</protein>
<evidence type="ECO:0000313" key="2">
    <source>
        <dbReference type="EMBL" id="QBZ56844.1"/>
    </source>
</evidence>